<feature type="site" description="Positions MEP for the nucleophilic attack" evidence="3">
    <location>
        <position position="230"/>
    </location>
</feature>
<dbReference type="HAMAP" id="MF_00108">
    <property type="entry name" value="IspD"/>
    <property type="match status" value="1"/>
</dbReference>
<keyword evidence="5" id="KW-1185">Reference proteome</keyword>
<keyword evidence="3" id="KW-0414">Isoprene biosynthesis</keyword>
<dbReference type="SUPFAM" id="SSF53448">
    <property type="entry name" value="Nucleotide-diphospho-sugar transferases"/>
    <property type="match status" value="1"/>
</dbReference>
<evidence type="ECO:0000256" key="1">
    <source>
        <dbReference type="ARBA" id="ARBA00022679"/>
    </source>
</evidence>
<dbReference type="GO" id="GO:0050518">
    <property type="term" value="F:2-C-methyl-D-erythritol 4-phosphate cytidylyltransferase activity"/>
    <property type="evidence" value="ECO:0007669"/>
    <property type="project" value="UniProtKB-UniRule"/>
</dbReference>
<reference evidence="4 5" key="1">
    <citation type="submission" date="2018-06" db="EMBL/GenBank/DDBJ databases">
        <authorList>
            <consortium name="Pathogen Informatics"/>
            <person name="Doyle S."/>
        </authorList>
    </citation>
    <scope>NUCLEOTIDE SEQUENCE [LARGE SCALE GENOMIC DNA]</scope>
    <source>
        <strain evidence="4 5">NCTC10738</strain>
    </source>
</reference>
<comment type="similarity">
    <text evidence="3">Belongs to the IspD/TarI cytidylyltransferase family. IspD subfamily.</text>
</comment>
<organism evidence="4 5">
    <name type="scientific">Shewanella algae</name>
    <dbReference type="NCBI Taxonomy" id="38313"/>
    <lineage>
        <taxon>Bacteria</taxon>
        <taxon>Pseudomonadati</taxon>
        <taxon>Pseudomonadota</taxon>
        <taxon>Gammaproteobacteria</taxon>
        <taxon>Alteromonadales</taxon>
        <taxon>Shewanellaceae</taxon>
        <taxon>Shewanella</taxon>
    </lineage>
</organism>
<dbReference type="AlphaFoldDB" id="A0A380BGS4"/>
<accession>A0A380BGS4</accession>
<evidence type="ECO:0000313" key="5">
    <source>
        <dbReference type="Proteomes" id="UP000254069"/>
    </source>
</evidence>
<dbReference type="FunFam" id="3.90.550.10:FF:000003">
    <property type="entry name" value="2-C-methyl-D-erythritol 4-phosphate cytidylyltransferase"/>
    <property type="match status" value="1"/>
</dbReference>
<evidence type="ECO:0000256" key="3">
    <source>
        <dbReference type="HAMAP-Rule" id="MF_00108"/>
    </source>
</evidence>
<keyword evidence="2 3" id="KW-0548">Nucleotidyltransferase</keyword>
<comment type="catalytic activity">
    <reaction evidence="3">
        <text>2-C-methyl-D-erythritol 4-phosphate + CTP + H(+) = 4-CDP-2-C-methyl-D-erythritol + diphosphate</text>
        <dbReference type="Rhea" id="RHEA:13429"/>
        <dbReference type="ChEBI" id="CHEBI:15378"/>
        <dbReference type="ChEBI" id="CHEBI:33019"/>
        <dbReference type="ChEBI" id="CHEBI:37563"/>
        <dbReference type="ChEBI" id="CHEBI:57823"/>
        <dbReference type="ChEBI" id="CHEBI:58262"/>
        <dbReference type="EC" id="2.7.7.60"/>
    </reaction>
</comment>
<dbReference type="InterPro" id="IPR050088">
    <property type="entry name" value="IspD/TarI_cytidylyltransf_bact"/>
</dbReference>
<keyword evidence="1 3" id="KW-0808">Transferase</keyword>
<dbReference type="InterPro" id="IPR034683">
    <property type="entry name" value="IspD/TarI"/>
</dbReference>
<sequence length="250" mass="26299">MSESISSRTIAAGVPSDEPVIAIVPAAGIGSRMGADCPKQYLPLAGSCILEQTLKGLLSHNGISRVIVALNPEDSFFGKLAVASHPKLETVTGGKERADSVLSALESLVADKPLPANTWALVHDAARPCLTHGDIDKLLASRKQHPQGAILAAPVRDTMKRSGVDGCISETVAREALWHALTPQLFPLLTLTEALKAALAAGVLVTDEASAMEWRGVHPALISGRSDNIKVTHPDDLPLAALYLAHQRGN</sequence>
<dbReference type="EC" id="2.7.7.60" evidence="3"/>
<gene>
    <name evidence="3 4" type="primary">ispD</name>
    <name evidence="4" type="ORF">NCTC10738_03115</name>
</gene>
<dbReference type="RefSeq" id="WP_115390127.1">
    <property type="nucleotide sequence ID" value="NZ_AP024610.1"/>
</dbReference>
<dbReference type="PANTHER" id="PTHR32125">
    <property type="entry name" value="2-C-METHYL-D-ERYTHRITOL 4-PHOSPHATE CYTIDYLYLTRANSFERASE, CHLOROPLASTIC"/>
    <property type="match status" value="1"/>
</dbReference>
<dbReference type="InterPro" id="IPR001228">
    <property type="entry name" value="IspD"/>
</dbReference>
<feature type="site" description="Positions MEP for the nucleophilic attack" evidence="3">
    <location>
        <position position="174"/>
    </location>
</feature>
<dbReference type="Gene3D" id="3.90.550.10">
    <property type="entry name" value="Spore Coat Polysaccharide Biosynthesis Protein SpsA, Chain A"/>
    <property type="match status" value="1"/>
</dbReference>
<dbReference type="GO" id="GO:0019288">
    <property type="term" value="P:isopentenyl diphosphate biosynthetic process, methylerythritol 4-phosphate pathway"/>
    <property type="evidence" value="ECO:0007669"/>
    <property type="project" value="UniProtKB-UniRule"/>
</dbReference>
<dbReference type="PANTHER" id="PTHR32125:SF4">
    <property type="entry name" value="2-C-METHYL-D-ERYTHRITOL 4-PHOSPHATE CYTIDYLYLTRANSFERASE, CHLOROPLASTIC"/>
    <property type="match status" value="1"/>
</dbReference>
<name>A0A380BGS4_9GAMM</name>
<feature type="site" description="Transition state stabilizer" evidence="3">
    <location>
        <position position="32"/>
    </location>
</feature>
<feature type="site" description="Transition state stabilizer" evidence="3">
    <location>
        <position position="39"/>
    </location>
</feature>
<evidence type="ECO:0000256" key="2">
    <source>
        <dbReference type="ARBA" id="ARBA00022695"/>
    </source>
</evidence>
<dbReference type="Pfam" id="PF01128">
    <property type="entry name" value="IspD"/>
    <property type="match status" value="1"/>
</dbReference>
<dbReference type="Proteomes" id="UP000254069">
    <property type="component" value="Unassembled WGS sequence"/>
</dbReference>
<dbReference type="NCBIfam" id="TIGR00453">
    <property type="entry name" value="ispD"/>
    <property type="match status" value="1"/>
</dbReference>
<evidence type="ECO:0000313" key="4">
    <source>
        <dbReference type="EMBL" id="SUJ00365.1"/>
    </source>
</evidence>
<dbReference type="InterPro" id="IPR029044">
    <property type="entry name" value="Nucleotide-diphossugar_trans"/>
</dbReference>
<dbReference type="EMBL" id="UGYO01000002">
    <property type="protein sequence ID" value="SUJ00365.1"/>
    <property type="molecule type" value="Genomic_DNA"/>
</dbReference>
<dbReference type="CDD" id="cd02516">
    <property type="entry name" value="CDP-ME_synthetase"/>
    <property type="match status" value="1"/>
</dbReference>
<proteinExistence type="inferred from homology"/>
<protein>
    <recommendedName>
        <fullName evidence="3">2-C-methyl-D-erythritol 4-phosphate cytidylyltransferase</fullName>
        <ecNumber evidence="3">2.7.7.60</ecNumber>
    </recommendedName>
    <alternativeName>
        <fullName evidence="3">4-diphosphocytidyl-2C-methyl-D-erythritol synthase</fullName>
    </alternativeName>
    <alternativeName>
        <fullName evidence="3">MEP cytidylyltransferase</fullName>
        <shortName evidence="3">MCT</shortName>
    </alternativeName>
</protein>
<comment type="function">
    <text evidence="3">Catalyzes the formation of 4-diphosphocytidyl-2-C-methyl-D-erythritol from CTP and 2-C-methyl-D-erythritol 4-phosphate (MEP).</text>
</comment>
<dbReference type="UniPathway" id="UPA00056">
    <property type="reaction ID" value="UER00093"/>
</dbReference>
<comment type="pathway">
    <text evidence="3">Isoprenoid biosynthesis; isopentenyl diphosphate biosynthesis via DXP pathway; isopentenyl diphosphate from 1-deoxy-D-xylulose 5-phosphate: step 2/6.</text>
</comment>